<reference evidence="3" key="1">
    <citation type="submission" date="2022-11" db="UniProtKB">
        <authorList>
            <consortium name="WormBaseParasite"/>
        </authorList>
    </citation>
    <scope>IDENTIFICATION</scope>
</reference>
<protein>
    <submittedName>
        <fullName evidence="3">Uncharacterized protein</fullName>
    </submittedName>
</protein>
<feature type="transmembrane region" description="Helical" evidence="1">
    <location>
        <begin position="12"/>
        <end position="41"/>
    </location>
</feature>
<keyword evidence="1" id="KW-0472">Membrane</keyword>
<sequence length="80" mass="9252">MLIWISYWIIWYGVVITWTISLIIWYLVVFAASCVILMIFLDIAASYLRENPGEFDFLSARISIQVGENGFSVILRVVTM</sequence>
<dbReference type="Proteomes" id="UP000887540">
    <property type="component" value="Unplaced"/>
</dbReference>
<dbReference type="AlphaFoldDB" id="A0A914D7F2"/>
<accession>A0A914D7F2</accession>
<evidence type="ECO:0000256" key="1">
    <source>
        <dbReference type="SAM" id="Phobius"/>
    </source>
</evidence>
<organism evidence="2 3">
    <name type="scientific">Acrobeloides nanus</name>
    <dbReference type="NCBI Taxonomy" id="290746"/>
    <lineage>
        <taxon>Eukaryota</taxon>
        <taxon>Metazoa</taxon>
        <taxon>Ecdysozoa</taxon>
        <taxon>Nematoda</taxon>
        <taxon>Chromadorea</taxon>
        <taxon>Rhabditida</taxon>
        <taxon>Tylenchina</taxon>
        <taxon>Cephalobomorpha</taxon>
        <taxon>Cephaloboidea</taxon>
        <taxon>Cephalobidae</taxon>
        <taxon>Acrobeloides</taxon>
    </lineage>
</organism>
<name>A0A914D7F2_9BILA</name>
<evidence type="ECO:0000313" key="2">
    <source>
        <dbReference type="Proteomes" id="UP000887540"/>
    </source>
</evidence>
<keyword evidence="1" id="KW-1133">Transmembrane helix</keyword>
<keyword evidence="1" id="KW-0812">Transmembrane</keyword>
<keyword evidence="2" id="KW-1185">Reference proteome</keyword>
<proteinExistence type="predicted"/>
<dbReference type="WBParaSite" id="ACRNAN_scaffold2055.g29388.t1">
    <property type="protein sequence ID" value="ACRNAN_scaffold2055.g29388.t1"/>
    <property type="gene ID" value="ACRNAN_scaffold2055.g29388"/>
</dbReference>
<evidence type="ECO:0000313" key="3">
    <source>
        <dbReference type="WBParaSite" id="ACRNAN_scaffold2055.g29388.t1"/>
    </source>
</evidence>